<dbReference type="GO" id="GO:0003677">
    <property type="term" value="F:DNA binding"/>
    <property type="evidence" value="ECO:0007669"/>
    <property type="project" value="UniProtKB-KW"/>
</dbReference>
<evidence type="ECO:0000313" key="5">
    <source>
        <dbReference type="EMBL" id="EWT04999.1"/>
    </source>
</evidence>
<evidence type="ECO:0000256" key="1">
    <source>
        <dbReference type="ARBA" id="ARBA00023015"/>
    </source>
</evidence>
<dbReference type="RefSeq" id="WP_081793940.1">
    <property type="nucleotide sequence ID" value="NZ_AWQS01000158.1"/>
</dbReference>
<evidence type="ECO:0000313" key="6">
    <source>
        <dbReference type="Proteomes" id="UP000019494"/>
    </source>
</evidence>
<dbReference type="InterPro" id="IPR047057">
    <property type="entry name" value="MerR_fam"/>
</dbReference>
<reference evidence="6" key="1">
    <citation type="submission" date="2013-08" db="EMBL/GenBank/DDBJ databases">
        <title>Intrasporangium oryzae NRRL B-24470.</title>
        <authorList>
            <person name="Liu H."/>
            <person name="Wang G."/>
        </authorList>
    </citation>
    <scope>NUCLEOTIDE SEQUENCE [LARGE SCALE GENOMIC DNA]</scope>
    <source>
        <strain evidence="6">Q5-1</strain>
    </source>
</reference>
<dbReference type="SUPFAM" id="SSF46955">
    <property type="entry name" value="Putative DNA-binding domain"/>
    <property type="match status" value="1"/>
</dbReference>
<dbReference type="AlphaFoldDB" id="W9GMB5"/>
<dbReference type="EMBL" id="AWQS01000158">
    <property type="protein sequence ID" value="EWT04999.1"/>
    <property type="molecule type" value="Genomic_DNA"/>
</dbReference>
<evidence type="ECO:0000259" key="4">
    <source>
        <dbReference type="PROSITE" id="PS50937"/>
    </source>
</evidence>
<dbReference type="Gene3D" id="1.10.1660.10">
    <property type="match status" value="1"/>
</dbReference>
<comment type="caution">
    <text evidence="5">The sequence shown here is derived from an EMBL/GenBank/DDBJ whole genome shotgun (WGS) entry which is preliminary data.</text>
</comment>
<dbReference type="PANTHER" id="PTHR30204:SF94">
    <property type="entry name" value="HEAVY METAL-DEPENDENT TRANSCRIPTIONAL REGULATOR HI_0293-RELATED"/>
    <property type="match status" value="1"/>
</dbReference>
<evidence type="ECO:0000256" key="3">
    <source>
        <dbReference type="ARBA" id="ARBA00023163"/>
    </source>
</evidence>
<feature type="domain" description="HTH merR-type" evidence="4">
    <location>
        <begin position="1"/>
        <end position="69"/>
    </location>
</feature>
<dbReference type="CDD" id="cd04770">
    <property type="entry name" value="HTH_HMRTR"/>
    <property type="match status" value="1"/>
</dbReference>
<dbReference type="PRINTS" id="PR00040">
    <property type="entry name" value="HTHMERR"/>
</dbReference>
<organism evidence="5 6">
    <name type="scientific">Intrasporangium chromatireducens Q5-1</name>
    <dbReference type="NCBI Taxonomy" id="584657"/>
    <lineage>
        <taxon>Bacteria</taxon>
        <taxon>Bacillati</taxon>
        <taxon>Actinomycetota</taxon>
        <taxon>Actinomycetes</taxon>
        <taxon>Micrococcales</taxon>
        <taxon>Intrasporangiaceae</taxon>
        <taxon>Intrasporangium</taxon>
    </lineage>
</organism>
<sequence length="158" mass="16872">MWSGEVAKRAGVNPQTLRYYERRGILPEPERTSGGFRDYPAWAVNLVRFVRHAQDLGYSLTDVEDLLRLADGGAASCAEARAVTAARLADLDRRIAELGRMRECLAAMGAVCHGPGPGRLCRLMVEAVASIDPTSIPPGHDTCSCAGEASSSAEDGGR</sequence>
<dbReference type="PROSITE" id="PS50937">
    <property type="entry name" value="HTH_MERR_2"/>
    <property type="match status" value="1"/>
</dbReference>
<dbReference type="PROSITE" id="PS00552">
    <property type="entry name" value="HTH_MERR_1"/>
    <property type="match status" value="1"/>
</dbReference>
<gene>
    <name evidence="5" type="ORF">N864_08180</name>
</gene>
<dbReference type="GO" id="GO:0003700">
    <property type="term" value="F:DNA-binding transcription factor activity"/>
    <property type="evidence" value="ECO:0007669"/>
    <property type="project" value="InterPro"/>
</dbReference>
<keyword evidence="3" id="KW-0804">Transcription</keyword>
<dbReference type="InterPro" id="IPR009061">
    <property type="entry name" value="DNA-bd_dom_put_sf"/>
</dbReference>
<dbReference type="InterPro" id="IPR000551">
    <property type="entry name" value="MerR-type_HTH_dom"/>
</dbReference>
<dbReference type="SMART" id="SM00422">
    <property type="entry name" value="HTH_MERR"/>
    <property type="match status" value="1"/>
</dbReference>
<dbReference type="OrthoDB" id="9802039at2"/>
<dbReference type="Proteomes" id="UP000019494">
    <property type="component" value="Unassembled WGS sequence"/>
</dbReference>
<keyword evidence="6" id="KW-1185">Reference proteome</keyword>
<keyword evidence="1" id="KW-0805">Transcription regulation</keyword>
<name>W9GMB5_9MICO</name>
<proteinExistence type="predicted"/>
<dbReference type="Pfam" id="PF13411">
    <property type="entry name" value="MerR_1"/>
    <property type="match status" value="1"/>
</dbReference>
<dbReference type="PANTHER" id="PTHR30204">
    <property type="entry name" value="REDOX-CYCLING DRUG-SENSING TRANSCRIPTIONAL ACTIVATOR SOXR"/>
    <property type="match status" value="1"/>
</dbReference>
<keyword evidence="2" id="KW-0238">DNA-binding</keyword>
<evidence type="ECO:0000256" key="2">
    <source>
        <dbReference type="ARBA" id="ARBA00023125"/>
    </source>
</evidence>
<accession>W9GMB5</accession>
<protein>
    <submittedName>
        <fullName evidence="5">Transcriptional regulator</fullName>
    </submittedName>
</protein>